<reference evidence="2" key="1">
    <citation type="submission" date="2017-02" db="EMBL/GenBank/DDBJ databases">
        <authorList>
            <person name="Varghese N."/>
            <person name="Submissions S."/>
        </authorList>
    </citation>
    <scope>NUCLEOTIDE SEQUENCE [LARGE SCALE GENOMIC DNA]</scope>
    <source>
        <strain evidence="2">ATCC 700200</strain>
    </source>
</reference>
<protein>
    <recommendedName>
        <fullName evidence="3">Tetratricopeptide repeat-containing protein</fullName>
    </recommendedName>
</protein>
<dbReference type="AlphaFoldDB" id="A0A1T4WKI1"/>
<name>A0A1T4WKI1_9BACT</name>
<evidence type="ECO:0000313" key="1">
    <source>
        <dbReference type="EMBL" id="SKA77830.1"/>
    </source>
</evidence>
<dbReference type="Proteomes" id="UP000190774">
    <property type="component" value="Unassembled WGS sequence"/>
</dbReference>
<sequence length="398" mass="43928">MTLVCFVTGVGNATAKELSSTEALVNRLVEESQKHQKTRPGDPHDLLRQAETYAVELASDVSAYNHWMLQIIQGYVKKGQIEEAEYLVDRLPGYGSAQAHALLALHYARLHQADKTEPHLIAALKQVDQMSGLSAENLRSQCILALYHLGRKTQGDAEMGKLGRLSLLSLETELHMQGLVPAIKLLDAKRRLVSVPDQGEDERRARFLLACAEQQFVNGEPDLGKAFLEEIGMMSVQNGLPNAQRVLLDLARVARMGGQEQLAKKSLNLFLKCCEAYGDGADWKPIFMTDAVGVLLAWQQNDQAQEWLKQAEESMAKVFVLEAPAAYLAIAHQHEKLGQVQEADDLLLAALKAGASYKHPRARAEAEVRVCLYFSEAGRAMPAQISKFFSQATAEVAQ</sequence>
<evidence type="ECO:0000313" key="2">
    <source>
        <dbReference type="Proteomes" id="UP000190774"/>
    </source>
</evidence>
<dbReference type="EMBL" id="FUYE01000001">
    <property type="protein sequence ID" value="SKA77830.1"/>
    <property type="molecule type" value="Genomic_DNA"/>
</dbReference>
<organism evidence="1 2">
    <name type="scientific">Prosthecobacter debontii</name>
    <dbReference type="NCBI Taxonomy" id="48467"/>
    <lineage>
        <taxon>Bacteria</taxon>
        <taxon>Pseudomonadati</taxon>
        <taxon>Verrucomicrobiota</taxon>
        <taxon>Verrucomicrobiia</taxon>
        <taxon>Verrucomicrobiales</taxon>
        <taxon>Verrucomicrobiaceae</taxon>
        <taxon>Prosthecobacter</taxon>
    </lineage>
</organism>
<accession>A0A1T4WKI1</accession>
<dbReference type="RefSeq" id="WP_139373006.1">
    <property type="nucleotide sequence ID" value="NZ_FUYE01000001.1"/>
</dbReference>
<proteinExistence type="predicted"/>
<keyword evidence="2" id="KW-1185">Reference proteome</keyword>
<evidence type="ECO:0008006" key="3">
    <source>
        <dbReference type="Google" id="ProtNLM"/>
    </source>
</evidence>
<gene>
    <name evidence="1" type="ORF">SAMN02745166_00427</name>
</gene>